<gene>
    <name evidence="2" type="ORF">OCBIM_22006272mg</name>
</gene>
<dbReference type="KEGG" id="obi:106868672"/>
<feature type="transmembrane region" description="Helical" evidence="1">
    <location>
        <begin position="90"/>
        <end position="112"/>
    </location>
</feature>
<keyword evidence="1" id="KW-0812">Transmembrane</keyword>
<dbReference type="OrthoDB" id="6174356at2759"/>
<name>A0A0L8HTJ3_OCTBM</name>
<keyword evidence="1" id="KW-0472">Membrane</keyword>
<evidence type="ECO:0000313" key="2">
    <source>
        <dbReference type="EMBL" id="KOF92536.1"/>
    </source>
</evidence>
<proteinExistence type="predicted"/>
<evidence type="ECO:0000256" key="1">
    <source>
        <dbReference type="SAM" id="Phobius"/>
    </source>
</evidence>
<protein>
    <submittedName>
        <fullName evidence="2">Uncharacterized protein</fullName>
    </submittedName>
</protein>
<feature type="transmembrane region" description="Helical" evidence="1">
    <location>
        <begin position="124"/>
        <end position="145"/>
    </location>
</feature>
<organism evidence="2">
    <name type="scientific">Octopus bimaculoides</name>
    <name type="common">California two-spotted octopus</name>
    <dbReference type="NCBI Taxonomy" id="37653"/>
    <lineage>
        <taxon>Eukaryota</taxon>
        <taxon>Metazoa</taxon>
        <taxon>Spiralia</taxon>
        <taxon>Lophotrochozoa</taxon>
        <taxon>Mollusca</taxon>
        <taxon>Cephalopoda</taxon>
        <taxon>Coleoidea</taxon>
        <taxon>Octopodiformes</taxon>
        <taxon>Octopoda</taxon>
        <taxon>Incirrata</taxon>
        <taxon>Octopodidae</taxon>
        <taxon>Octopus</taxon>
    </lineage>
</organism>
<keyword evidence="1" id="KW-1133">Transmembrane helix</keyword>
<dbReference type="AlphaFoldDB" id="A0A0L8HTJ3"/>
<dbReference type="EMBL" id="KQ417309">
    <property type="protein sequence ID" value="KOF92536.1"/>
    <property type="molecule type" value="Genomic_DNA"/>
</dbReference>
<reference evidence="2" key="1">
    <citation type="submission" date="2015-07" db="EMBL/GenBank/DDBJ databases">
        <title>MeaNS - Measles Nucleotide Surveillance Program.</title>
        <authorList>
            <person name="Tran T."/>
            <person name="Druce J."/>
        </authorList>
    </citation>
    <scope>NUCLEOTIDE SEQUENCE</scope>
    <source>
        <strain evidence="2">UCB-OBI-ISO-001</strain>
        <tissue evidence="2">Gonad</tissue>
    </source>
</reference>
<feature type="transmembrane region" description="Helical" evidence="1">
    <location>
        <begin position="12"/>
        <end position="33"/>
    </location>
</feature>
<feature type="transmembrane region" description="Helical" evidence="1">
    <location>
        <begin position="45"/>
        <end position="70"/>
    </location>
</feature>
<sequence length="209" mass="22555">MIFGFKYTAMTITGAFHLGIGALCFIISMMGYSTRVVKINGKHNLSLLVATPACIASLWTIMVGIFGILAGLKTNSEAQTKRMKVAYMTFAILCACIFSLGGISAFSAHASWTVAFGSGKNYRLFYFGSFAMFVEFVLSIVSSSICCCCSESKTGGVVVIQQNQPREIANSPVTAHYPPNAAYSNVAYPNVAYPNVAYPQMTPQVINEK</sequence>
<accession>A0A0L8HTJ3</accession>